<reference evidence="1 2" key="1">
    <citation type="submission" date="2015-06" db="EMBL/GenBank/DDBJ databases">
        <authorList>
            <person name="Zeng Y."/>
            <person name="Huang Y."/>
        </authorList>
    </citation>
    <scope>NUCLEOTIDE SEQUENCE [LARGE SCALE GENOMIC DNA]</scope>
    <source>
        <strain evidence="1 2">PQ-2</strain>
    </source>
</reference>
<gene>
    <name evidence="1" type="ORF">AB433_13030</name>
</gene>
<dbReference type="EMBL" id="CP011770">
    <property type="protein sequence ID" value="AKM10682.1"/>
    <property type="molecule type" value="Genomic_DNA"/>
</dbReference>
<dbReference type="Proteomes" id="UP000035287">
    <property type="component" value="Chromosome"/>
</dbReference>
<dbReference type="KEGG" id="cna:AB433_13030"/>
<evidence type="ECO:0000313" key="1">
    <source>
        <dbReference type="EMBL" id="AKM10682.1"/>
    </source>
</evidence>
<protein>
    <submittedName>
        <fullName evidence="1">Uncharacterized protein</fullName>
    </submittedName>
</protein>
<dbReference type="RefSeq" id="WP_047821557.1">
    <property type="nucleotide sequence ID" value="NZ_CP011770.1"/>
</dbReference>
<keyword evidence="2" id="KW-1185">Reference proteome</keyword>
<dbReference type="PATRIC" id="fig|1348774.3.peg.2736"/>
<sequence length="118" mass="12777">MLSILMATHGAFAAKSALQPGWDCFFVEPWASLEYRETDIAEFKALGAEVDFAVDKRDSDGRAELSLDLDAGNGVSGFFAGTADFGDDYKSWCLRGGISFRFLSPCFPAPAIRAVPDL</sequence>
<proteinExistence type="predicted"/>
<accession>A0A0G3XHK6</accession>
<organism evidence="1 2">
    <name type="scientific">Croceicoccus naphthovorans</name>
    <dbReference type="NCBI Taxonomy" id="1348774"/>
    <lineage>
        <taxon>Bacteria</taxon>
        <taxon>Pseudomonadati</taxon>
        <taxon>Pseudomonadota</taxon>
        <taxon>Alphaproteobacteria</taxon>
        <taxon>Sphingomonadales</taxon>
        <taxon>Erythrobacteraceae</taxon>
        <taxon>Croceicoccus</taxon>
    </lineage>
</organism>
<evidence type="ECO:0000313" key="2">
    <source>
        <dbReference type="Proteomes" id="UP000035287"/>
    </source>
</evidence>
<name>A0A0G3XHK6_9SPHN</name>
<dbReference type="AlphaFoldDB" id="A0A0G3XHK6"/>